<dbReference type="AlphaFoldDB" id="A0A8J2X184"/>
<protein>
    <recommendedName>
        <fullName evidence="7">ATP-dependent RNA helicase</fullName>
        <ecNumber evidence="7">3.6.4.13</ecNumber>
    </recommendedName>
</protein>
<evidence type="ECO:0000313" key="13">
    <source>
        <dbReference type="Proteomes" id="UP000789595"/>
    </source>
</evidence>
<evidence type="ECO:0000256" key="3">
    <source>
        <dbReference type="ARBA" id="ARBA00022806"/>
    </source>
</evidence>
<feature type="compositionally biased region" description="Basic and acidic residues" evidence="8">
    <location>
        <begin position="189"/>
        <end position="202"/>
    </location>
</feature>
<dbReference type="InterPro" id="IPR014001">
    <property type="entry name" value="Helicase_ATP-bd"/>
</dbReference>
<evidence type="ECO:0000256" key="8">
    <source>
        <dbReference type="SAM" id="MobiDB-lite"/>
    </source>
</evidence>
<comment type="similarity">
    <text evidence="7">Belongs to the DEAD box helicase family.</text>
</comment>
<keyword evidence="5 7" id="KW-0694">RNA-binding</keyword>
<dbReference type="Proteomes" id="UP000789595">
    <property type="component" value="Unassembled WGS sequence"/>
</dbReference>
<dbReference type="Pfam" id="PF00270">
    <property type="entry name" value="DEAD"/>
    <property type="match status" value="1"/>
</dbReference>
<dbReference type="PROSITE" id="PS51192">
    <property type="entry name" value="HELICASE_ATP_BIND_1"/>
    <property type="match status" value="1"/>
</dbReference>
<evidence type="ECO:0000256" key="5">
    <source>
        <dbReference type="ARBA" id="ARBA00022884"/>
    </source>
</evidence>
<dbReference type="PANTHER" id="PTHR24031">
    <property type="entry name" value="RNA HELICASE"/>
    <property type="match status" value="1"/>
</dbReference>
<dbReference type="SMART" id="SM00487">
    <property type="entry name" value="DEXDc"/>
    <property type="match status" value="1"/>
</dbReference>
<comment type="function">
    <text evidence="7">RNA helicase.</text>
</comment>
<evidence type="ECO:0000259" key="10">
    <source>
        <dbReference type="PROSITE" id="PS51194"/>
    </source>
</evidence>
<feature type="domain" description="Helicase ATP-binding" evidence="9">
    <location>
        <begin position="65"/>
        <end position="261"/>
    </location>
</feature>
<dbReference type="PROSITE" id="PS51195">
    <property type="entry name" value="Q_MOTIF"/>
    <property type="match status" value="1"/>
</dbReference>
<dbReference type="Pfam" id="PF00271">
    <property type="entry name" value="Helicase_C"/>
    <property type="match status" value="1"/>
</dbReference>
<proteinExistence type="inferred from homology"/>
<comment type="domain">
    <text evidence="7">The Q motif is unique to and characteristic of the DEAD box family of RNA helicases and controls ATP binding and hydrolysis.</text>
</comment>
<feature type="domain" description="Helicase C-terminal" evidence="10">
    <location>
        <begin position="309"/>
        <end position="477"/>
    </location>
</feature>
<dbReference type="Gene3D" id="3.40.50.300">
    <property type="entry name" value="P-loop containing nucleotide triphosphate hydrolases"/>
    <property type="match status" value="2"/>
</dbReference>
<dbReference type="InterPro" id="IPR001650">
    <property type="entry name" value="Helicase_C-like"/>
</dbReference>
<dbReference type="InterPro" id="IPR014014">
    <property type="entry name" value="RNA_helicase_DEAD_Q_motif"/>
</dbReference>
<keyword evidence="1 7" id="KW-0547">Nucleotide-binding</keyword>
<accession>A0A8J2X184</accession>
<keyword evidence="3 7" id="KW-0347">Helicase</keyword>
<dbReference type="GO" id="GO:0003724">
    <property type="term" value="F:RNA helicase activity"/>
    <property type="evidence" value="ECO:0007669"/>
    <property type="project" value="UniProtKB-EC"/>
</dbReference>
<reference evidence="12" key="1">
    <citation type="submission" date="2021-11" db="EMBL/GenBank/DDBJ databases">
        <authorList>
            <consortium name="Genoscope - CEA"/>
            <person name="William W."/>
        </authorList>
    </citation>
    <scope>NUCLEOTIDE SEQUENCE</scope>
</reference>
<dbReference type="EC" id="3.6.4.13" evidence="7"/>
<organism evidence="12 13">
    <name type="scientific">Pelagomonas calceolata</name>
    <dbReference type="NCBI Taxonomy" id="35677"/>
    <lineage>
        <taxon>Eukaryota</taxon>
        <taxon>Sar</taxon>
        <taxon>Stramenopiles</taxon>
        <taxon>Ochrophyta</taxon>
        <taxon>Pelagophyceae</taxon>
        <taxon>Pelagomonadales</taxon>
        <taxon>Pelagomonadaceae</taxon>
        <taxon>Pelagomonas</taxon>
    </lineage>
</organism>
<evidence type="ECO:0000256" key="6">
    <source>
        <dbReference type="PROSITE-ProRule" id="PRU00552"/>
    </source>
</evidence>
<evidence type="ECO:0000259" key="9">
    <source>
        <dbReference type="PROSITE" id="PS51192"/>
    </source>
</evidence>
<comment type="catalytic activity">
    <reaction evidence="7">
        <text>ATP + H2O = ADP + phosphate + H(+)</text>
        <dbReference type="Rhea" id="RHEA:13065"/>
        <dbReference type="ChEBI" id="CHEBI:15377"/>
        <dbReference type="ChEBI" id="CHEBI:15378"/>
        <dbReference type="ChEBI" id="CHEBI:30616"/>
        <dbReference type="ChEBI" id="CHEBI:43474"/>
        <dbReference type="ChEBI" id="CHEBI:456216"/>
        <dbReference type="EC" id="3.6.4.13"/>
    </reaction>
</comment>
<evidence type="ECO:0000256" key="4">
    <source>
        <dbReference type="ARBA" id="ARBA00022840"/>
    </source>
</evidence>
<dbReference type="SUPFAM" id="SSF52540">
    <property type="entry name" value="P-loop containing nucleoside triphosphate hydrolases"/>
    <property type="match status" value="2"/>
</dbReference>
<evidence type="ECO:0000256" key="1">
    <source>
        <dbReference type="ARBA" id="ARBA00022741"/>
    </source>
</evidence>
<gene>
    <name evidence="12" type="ORF">PECAL_5P05520</name>
</gene>
<name>A0A8J2X184_9STRA</name>
<feature type="region of interest" description="Disordered" evidence="8">
    <location>
        <begin position="187"/>
        <end position="218"/>
    </location>
</feature>
<evidence type="ECO:0000313" key="12">
    <source>
        <dbReference type="EMBL" id="CAH0375999.1"/>
    </source>
</evidence>
<feature type="short sequence motif" description="Q motif" evidence="6">
    <location>
        <begin position="34"/>
        <end position="62"/>
    </location>
</feature>
<dbReference type="InterPro" id="IPR011545">
    <property type="entry name" value="DEAD/DEAH_box_helicase_dom"/>
</dbReference>
<feature type="domain" description="DEAD-box RNA helicase Q" evidence="11">
    <location>
        <begin position="34"/>
        <end position="62"/>
    </location>
</feature>
<evidence type="ECO:0000256" key="7">
    <source>
        <dbReference type="RuleBase" id="RU365068"/>
    </source>
</evidence>
<dbReference type="EMBL" id="CAKKNE010000005">
    <property type="protein sequence ID" value="CAH0375999.1"/>
    <property type="molecule type" value="Genomic_DNA"/>
</dbReference>
<keyword evidence="13" id="KW-1185">Reference proteome</keyword>
<dbReference type="GO" id="GO:0003723">
    <property type="term" value="F:RNA binding"/>
    <property type="evidence" value="ECO:0007669"/>
    <property type="project" value="UniProtKB-UniRule"/>
</dbReference>
<dbReference type="GO" id="GO:0016787">
    <property type="term" value="F:hydrolase activity"/>
    <property type="evidence" value="ECO:0007669"/>
    <property type="project" value="UniProtKB-KW"/>
</dbReference>
<evidence type="ECO:0000259" key="11">
    <source>
        <dbReference type="PROSITE" id="PS51195"/>
    </source>
</evidence>
<dbReference type="OrthoDB" id="10256233at2759"/>
<sequence>MRICKLALLCHAARALQAPPRRALSCRPSAAAPFSAELPDLAPSLQEALKQRNIQTPTPIQKVALQPLRDGASAVLAAETGSGKTLAFLVPTLQRALETDSAVLVLAPTRELATQLAADAASLVGESAVQLIVVGAATTAEALKEARVLIATPKEAKQAFETYSLLAEKASQLSAIVLDEVDALLPQQKTDRRSKQSKERAKAQGKKQRLKPPPAPPAADVVQFCVKRNANTQLQVVAASATASRATRDALRKALRGDPYGRWSSNEVEVLRAADASQESARSVVVPSAVRHKYAFVEKNAALKIIAKRINEVLSSVKPRSALIFLSAGSGHTVADAVRQLNAVGVEAAPLHEALQLDKNSRRNRPDGPAALGDVLGGRSDVSGQFTDALSSDNRPVLVTFEDSARGLHFDGVDLVIAVGLPNSASSYLHVAGRTGRRLGEEVAEGTVVTVIHPKAVASLESWANQLGQVVFEELVT</sequence>
<dbReference type="GO" id="GO:0005524">
    <property type="term" value="F:ATP binding"/>
    <property type="evidence" value="ECO:0007669"/>
    <property type="project" value="UniProtKB-UniRule"/>
</dbReference>
<keyword evidence="2 7" id="KW-0378">Hydrolase</keyword>
<dbReference type="PROSITE" id="PS51194">
    <property type="entry name" value="HELICASE_CTER"/>
    <property type="match status" value="1"/>
</dbReference>
<dbReference type="InterPro" id="IPR027417">
    <property type="entry name" value="P-loop_NTPase"/>
</dbReference>
<keyword evidence="4 7" id="KW-0067">ATP-binding</keyword>
<evidence type="ECO:0000256" key="2">
    <source>
        <dbReference type="ARBA" id="ARBA00022801"/>
    </source>
</evidence>
<comment type="caution">
    <text evidence="12">The sequence shown here is derived from an EMBL/GenBank/DDBJ whole genome shotgun (WGS) entry which is preliminary data.</text>
</comment>